<dbReference type="RefSeq" id="WP_161931450.1">
    <property type="nucleotide sequence ID" value="NZ_CP047901.1"/>
</dbReference>
<evidence type="ECO:0000256" key="2">
    <source>
        <dbReference type="PIRSR" id="PIRSR640198-3"/>
    </source>
</evidence>
<dbReference type="SUPFAM" id="SSF46785">
    <property type="entry name" value="Winged helix' DNA-binding domain"/>
    <property type="match status" value="1"/>
</dbReference>
<dbReference type="AlphaFoldDB" id="A0A857NBU7"/>
<name>A0A857NBU7_9BACT</name>
<proteinExistence type="predicted"/>
<gene>
    <name evidence="4" type="ORF">MICH65_0060</name>
</gene>
<dbReference type="PANTHER" id="PTHR13504">
    <property type="entry name" value="FIDO DOMAIN-CONTAINING PROTEIN DDB_G0283145"/>
    <property type="match status" value="1"/>
</dbReference>
<dbReference type="PROSITE" id="PS51459">
    <property type="entry name" value="FIDO"/>
    <property type="match status" value="1"/>
</dbReference>
<dbReference type="EMBL" id="CP047901">
    <property type="protein sequence ID" value="QHO63041.1"/>
    <property type="molecule type" value="Genomic_DNA"/>
</dbReference>
<dbReference type="InterPro" id="IPR040198">
    <property type="entry name" value="Fido_containing"/>
</dbReference>
<evidence type="ECO:0000313" key="5">
    <source>
        <dbReference type="Proteomes" id="UP000463983"/>
    </source>
</evidence>
<dbReference type="InterPro" id="IPR003812">
    <property type="entry name" value="Fido"/>
</dbReference>
<dbReference type="KEGG" id="caqa:MICH65_0060"/>
<evidence type="ECO:0000259" key="3">
    <source>
        <dbReference type="PROSITE" id="PS51459"/>
    </source>
</evidence>
<sequence length="370" mass="42503">MFEPKYTISNNLLRFVGLVEAAKEVVNNAPLVPAWEAKFKEEAVVRTVHFGTHVEGNDLTLEQAEQVVRQETERGALAAEVAEKAGITARDRDVQEVINYRNVLSYLDDLVEDYLSRGGKFEYSQKQLLQIHALTMERVIEPHKVGVYRQDQVVIRGVKDGEVVYRPPNAVEVPYQIEDFFVWLNSAKAGEMHPVIRAGVVHFELSRIHPFIEGNGRVARAMALLVLAVEGIDARRFFSIEEHFDRNVETYYDAFVKVFESGGDMTSWLEFFAEAMAIEMDKVKEKVKKLSVDNRLRGRMGKQVALKERQIRLIEYLETHEWMTMTEARKLLPMVSDDTILRDLKDLMKKSLVKKRGKTKGAKYSLKVLR</sequence>
<feature type="active site" evidence="1">
    <location>
        <position position="209"/>
    </location>
</feature>
<accession>A0A857NBU7</accession>
<dbReference type="InterPro" id="IPR036597">
    <property type="entry name" value="Fido-like_dom_sf"/>
</dbReference>
<dbReference type="Proteomes" id="UP000463983">
    <property type="component" value="Chromosome"/>
</dbReference>
<organism evidence="4 5">
    <name type="scientific">Candidatus Chazhemtobacterium aquaticus</name>
    <dbReference type="NCBI Taxonomy" id="2715735"/>
    <lineage>
        <taxon>Bacteria</taxon>
        <taxon>Candidatus Chazhemtobacteraceae</taxon>
        <taxon>Candidatus Chazhemtobacterium</taxon>
    </lineage>
</organism>
<reference evidence="5" key="1">
    <citation type="journal article" date="2020" name="Microorganisms">
        <title>Complete Genome of a Member of a New Bacterial Lineage in the Microgenomates Group Reveals an Unusual Nucleotide Composition Disparity Between Two Strands of DNA and Limited Metabolic Potential.</title>
        <authorList>
            <person name="Kadnikov V.V."/>
            <person name="Mardanov A.V."/>
            <person name="Beletsky A.V."/>
            <person name="Karnachuk O.V."/>
            <person name="Ravin N.V."/>
        </authorList>
    </citation>
    <scope>NUCLEOTIDE SEQUENCE [LARGE SCALE GENOMIC DNA]</scope>
</reference>
<dbReference type="Pfam" id="PF02661">
    <property type="entry name" value="Fic"/>
    <property type="match status" value="1"/>
</dbReference>
<keyword evidence="5" id="KW-1185">Reference proteome</keyword>
<evidence type="ECO:0000313" key="4">
    <source>
        <dbReference type="EMBL" id="QHO63041.1"/>
    </source>
</evidence>
<dbReference type="PANTHER" id="PTHR13504:SF38">
    <property type="entry name" value="FIDO DOMAIN-CONTAINING PROTEIN"/>
    <property type="match status" value="1"/>
</dbReference>
<feature type="site" description="Important for autoinhibition of adenylyltransferase activity" evidence="2">
    <location>
        <position position="55"/>
    </location>
</feature>
<evidence type="ECO:0000256" key="1">
    <source>
        <dbReference type="PIRSR" id="PIRSR640198-1"/>
    </source>
</evidence>
<dbReference type="InterPro" id="IPR036390">
    <property type="entry name" value="WH_DNA-bd_sf"/>
</dbReference>
<feature type="domain" description="Fido" evidence="3">
    <location>
        <begin position="123"/>
        <end position="274"/>
    </location>
</feature>
<dbReference type="Gene3D" id="1.10.3290.10">
    <property type="entry name" value="Fido-like domain"/>
    <property type="match status" value="1"/>
</dbReference>
<protein>
    <recommendedName>
        <fullName evidence="3">Fido domain-containing protein</fullName>
    </recommendedName>
</protein>
<dbReference type="SUPFAM" id="SSF140931">
    <property type="entry name" value="Fic-like"/>
    <property type="match status" value="1"/>
</dbReference>